<evidence type="ECO:0000313" key="3">
    <source>
        <dbReference type="EMBL" id="TID30150.1"/>
    </source>
</evidence>
<proteinExistence type="predicted"/>
<dbReference type="EMBL" id="SELW01000192">
    <property type="protein sequence ID" value="TID30150.1"/>
    <property type="molecule type" value="Genomic_DNA"/>
</dbReference>
<keyword evidence="4" id="KW-1185">Reference proteome</keyword>
<dbReference type="Gene3D" id="2.60.120.1560">
    <property type="match status" value="1"/>
</dbReference>
<dbReference type="Pfam" id="PF10528">
    <property type="entry name" value="GLEYA"/>
    <property type="match status" value="1"/>
</dbReference>
<reference evidence="3 4" key="1">
    <citation type="journal article" date="2019" name="Front. Genet.">
        <title>Whole-Genome Sequencing of the Opportunistic Yeast Pathogen Candida inconspicua Uncovers Its Hybrid Origin.</title>
        <authorList>
            <person name="Mixao V."/>
            <person name="Hansen A.P."/>
            <person name="Saus E."/>
            <person name="Boekhout T."/>
            <person name="Lass-Florl C."/>
            <person name="Gabaldon T."/>
        </authorList>
    </citation>
    <scope>NUCLEOTIDE SEQUENCE [LARGE SCALE GENOMIC DNA]</scope>
    <source>
        <strain evidence="3 4">CBS 180</strain>
    </source>
</reference>
<protein>
    <recommendedName>
        <fullName evidence="2">PA14 domain-containing protein</fullName>
    </recommendedName>
</protein>
<gene>
    <name evidence="3" type="ORF">CANINC_001257</name>
</gene>
<evidence type="ECO:0000259" key="2">
    <source>
        <dbReference type="PROSITE" id="PS51820"/>
    </source>
</evidence>
<feature type="non-terminal residue" evidence="3">
    <location>
        <position position="708"/>
    </location>
</feature>
<dbReference type="AlphaFoldDB" id="A0A4V4NG07"/>
<dbReference type="InterPro" id="IPR037524">
    <property type="entry name" value="PA14/GLEYA"/>
</dbReference>
<comment type="caution">
    <text evidence="3">The sequence shown here is derived from an EMBL/GenBank/DDBJ whole genome shotgun (WGS) entry which is preliminary data.</text>
</comment>
<name>A0A4V4NG07_9ASCO</name>
<evidence type="ECO:0000256" key="1">
    <source>
        <dbReference type="SAM" id="SignalP"/>
    </source>
</evidence>
<sequence>MRRFIPNVSLLLTLLRTSYADVDRKIPQSIHGCSFDDPTLTQGFTGTIYQFDPGENTYNPPNVFYEGQYMTQPKLDSFFNGDDAGLNIAAEADEIFGYDFADSQLIIEELGYFKAPETGLYKFDLLNFDDGAMVLMGDNAFQCCSGLSGTSANALIIGFKNDDETLSSHLTAWVHLNEGNFYPFKFVYLNKVSSEQILLKVSLPSGSEADVSKFVFQVTDYDNCSPIVVIETLHPESSGSLNPSRIKISTTSHAIITKRELFARAMDNVVPTVDVTDCSGIIHPVECAIEDINSPVAYSVTSCKMPSYLVGSFRTSTRTFEAQKDDKILTITATDFVDPAVTCESLSTITDFDGMTGVATCYYGDTTVSLGNSSILALTTSCAMPKDIPGSFVNSDSSILATVGNYTTPIIIKNAIVAKIIHEPTTVSQPFTNCANQVEMAECVITTTVSIVDTVTATAYFTSCDLPADIKGSFGSSLTTTTFDQKNQLAVMTITNYNMARVTCESVTIVTDPKGKTATATCEISSTDVSVSNRTFEVTETSCSMPSDIRGSFVDSFLLTTVDDIVVTVTNKNEPTFSPVPFSSLAVDPTSNSGLVTCQIQFTTMSYADTSTTVPTTSCEMPTNLIGTFQSDTFTRSAIQRNQTFVLTFTNYDIPTYAPVPFVLTVTDPTGKTAGAMCAVQFTSESAGTHVVSIPTTSCAMPSGILGA</sequence>
<dbReference type="OrthoDB" id="3973523at2759"/>
<accession>A0A4V4NG07</accession>
<dbReference type="STRING" id="52247.A0A4V4NG07"/>
<keyword evidence="1" id="KW-0732">Signal</keyword>
<feature type="domain" description="PA14" evidence="2">
    <location>
        <begin position="39"/>
        <end position="215"/>
    </location>
</feature>
<feature type="signal peptide" evidence="1">
    <location>
        <begin position="1"/>
        <end position="20"/>
    </location>
</feature>
<organism evidence="3 4">
    <name type="scientific">Pichia inconspicua</name>
    <dbReference type="NCBI Taxonomy" id="52247"/>
    <lineage>
        <taxon>Eukaryota</taxon>
        <taxon>Fungi</taxon>
        <taxon>Dikarya</taxon>
        <taxon>Ascomycota</taxon>
        <taxon>Saccharomycotina</taxon>
        <taxon>Pichiomycetes</taxon>
        <taxon>Pichiales</taxon>
        <taxon>Pichiaceae</taxon>
        <taxon>Pichia</taxon>
    </lineage>
</organism>
<feature type="chain" id="PRO_5020185995" description="PA14 domain-containing protein" evidence="1">
    <location>
        <begin position="21"/>
        <end position="708"/>
    </location>
</feature>
<evidence type="ECO:0000313" key="4">
    <source>
        <dbReference type="Proteomes" id="UP000307173"/>
    </source>
</evidence>
<dbReference type="InterPro" id="IPR018871">
    <property type="entry name" value="GLEYA_adhesin_domain"/>
</dbReference>
<dbReference type="PROSITE" id="PS51820">
    <property type="entry name" value="PA14"/>
    <property type="match status" value="1"/>
</dbReference>
<dbReference type="Proteomes" id="UP000307173">
    <property type="component" value="Unassembled WGS sequence"/>
</dbReference>